<dbReference type="InterPro" id="IPR002885">
    <property type="entry name" value="PPR_rpt"/>
</dbReference>
<accession>A0A7J7NCB8</accession>
<gene>
    <name evidence="3" type="ORF">GIB67_025324</name>
</gene>
<proteinExistence type="predicted"/>
<evidence type="ECO:0000313" key="4">
    <source>
        <dbReference type="Proteomes" id="UP000541444"/>
    </source>
</evidence>
<dbReference type="PROSITE" id="PS51375">
    <property type="entry name" value="PPR"/>
    <property type="match status" value="3"/>
</dbReference>
<evidence type="ECO:0000313" key="3">
    <source>
        <dbReference type="EMBL" id="KAF6164498.1"/>
    </source>
</evidence>
<dbReference type="Gene3D" id="1.25.40.10">
    <property type="entry name" value="Tetratricopeptide repeat domain"/>
    <property type="match status" value="2"/>
</dbReference>
<reference evidence="3 4" key="1">
    <citation type="journal article" date="2020" name="IScience">
        <title>Genome Sequencing of the Endangered Kingdonia uniflora (Circaeasteraceae, Ranunculales) Reveals Potential Mechanisms of Evolutionary Specialization.</title>
        <authorList>
            <person name="Sun Y."/>
            <person name="Deng T."/>
            <person name="Zhang A."/>
            <person name="Moore M.J."/>
            <person name="Landis J.B."/>
            <person name="Lin N."/>
            <person name="Zhang H."/>
            <person name="Zhang X."/>
            <person name="Huang J."/>
            <person name="Zhang X."/>
            <person name="Sun H."/>
            <person name="Wang H."/>
        </authorList>
    </citation>
    <scope>NUCLEOTIDE SEQUENCE [LARGE SCALE GENOMIC DNA]</scope>
    <source>
        <strain evidence="3">TB1705</strain>
        <tissue evidence="3">Leaf</tissue>
    </source>
</reference>
<dbReference type="InterPro" id="IPR011990">
    <property type="entry name" value="TPR-like_helical_dom_sf"/>
</dbReference>
<evidence type="ECO:0008006" key="5">
    <source>
        <dbReference type="Google" id="ProtNLM"/>
    </source>
</evidence>
<dbReference type="GO" id="GO:0003723">
    <property type="term" value="F:RNA binding"/>
    <property type="evidence" value="ECO:0007669"/>
    <property type="project" value="InterPro"/>
</dbReference>
<feature type="repeat" description="PPR" evidence="2">
    <location>
        <begin position="112"/>
        <end position="142"/>
    </location>
</feature>
<dbReference type="PANTHER" id="PTHR47926:SF347">
    <property type="entry name" value="PENTATRICOPEPTIDE REPEAT-CONTAINING PROTEIN"/>
    <property type="match status" value="1"/>
</dbReference>
<sequence length="240" mass="27401">MPQRDIFSWNAMLLAYSKWLSYNTLLDLKRGREVHRHVVSRGFSGNIYIWNSLSDMYGKLSKIEVARWLFDRMEGKNLVSWNSIILGYLKVWKFEQCLEIFQEMQLLGVKPDLVTISSILGAYFQSGMVDEATSVFRELEERDEVCWTAMIVGYSQSGREVDALVLFNDMMAENSRPDNYTISVVVSVCAKLASLGIGKVVHGKAFRIGIERDLLVSTAFIDMYNKCGEILDAWSVFGVM</sequence>
<keyword evidence="1" id="KW-0677">Repeat</keyword>
<comment type="caution">
    <text evidence="3">The sequence shown here is derived from an EMBL/GenBank/DDBJ whole genome shotgun (WGS) entry which is preliminary data.</text>
</comment>
<dbReference type="NCBIfam" id="TIGR00756">
    <property type="entry name" value="PPR"/>
    <property type="match status" value="3"/>
</dbReference>
<dbReference type="AlphaFoldDB" id="A0A7J7NCB8"/>
<evidence type="ECO:0000256" key="1">
    <source>
        <dbReference type="ARBA" id="ARBA00022737"/>
    </source>
</evidence>
<dbReference type="Proteomes" id="UP000541444">
    <property type="component" value="Unassembled WGS sequence"/>
</dbReference>
<dbReference type="GO" id="GO:0009451">
    <property type="term" value="P:RNA modification"/>
    <property type="evidence" value="ECO:0007669"/>
    <property type="project" value="InterPro"/>
</dbReference>
<evidence type="ECO:0000256" key="2">
    <source>
        <dbReference type="PROSITE-ProRule" id="PRU00708"/>
    </source>
</evidence>
<protein>
    <recommendedName>
        <fullName evidence="5">Pentatricopeptide repeat-containing protein</fullName>
    </recommendedName>
</protein>
<feature type="repeat" description="PPR" evidence="2">
    <location>
        <begin position="77"/>
        <end position="111"/>
    </location>
</feature>
<organism evidence="3 4">
    <name type="scientific">Kingdonia uniflora</name>
    <dbReference type="NCBI Taxonomy" id="39325"/>
    <lineage>
        <taxon>Eukaryota</taxon>
        <taxon>Viridiplantae</taxon>
        <taxon>Streptophyta</taxon>
        <taxon>Embryophyta</taxon>
        <taxon>Tracheophyta</taxon>
        <taxon>Spermatophyta</taxon>
        <taxon>Magnoliopsida</taxon>
        <taxon>Ranunculales</taxon>
        <taxon>Circaeasteraceae</taxon>
        <taxon>Kingdonia</taxon>
    </lineage>
</organism>
<dbReference type="Pfam" id="PF01535">
    <property type="entry name" value="PPR"/>
    <property type="match status" value="1"/>
</dbReference>
<dbReference type="FunFam" id="1.25.40.10:FF:000073">
    <property type="entry name" value="Pentatricopeptide repeat-containing protein chloroplastic"/>
    <property type="match status" value="1"/>
</dbReference>
<name>A0A7J7NCB8_9MAGN</name>
<dbReference type="OrthoDB" id="185373at2759"/>
<dbReference type="PANTHER" id="PTHR47926">
    <property type="entry name" value="PENTATRICOPEPTIDE REPEAT-CONTAINING PROTEIN"/>
    <property type="match status" value="1"/>
</dbReference>
<keyword evidence="4" id="KW-1185">Reference proteome</keyword>
<dbReference type="EMBL" id="JACGCM010000926">
    <property type="protein sequence ID" value="KAF6164498.1"/>
    <property type="molecule type" value="Genomic_DNA"/>
</dbReference>
<dbReference type="SUPFAM" id="SSF48452">
    <property type="entry name" value="TPR-like"/>
    <property type="match status" value="1"/>
</dbReference>
<feature type="repeat" description="PPR" evidence="2">
    <location>
        <begin position="143"/>
        <end position="177"/>
    </location>
</feature>
<dbReference type="Pfam" id="PF13041">
    <property type="entry name" value="PPR_2"/>
    <property type="match status" value="2"/>
</dbReference>
<dbReference type="InterPro" id="IPR046960">
    <property type="entry name" value="PPR_At4g14850-like_plant"/>
</dbReference>